<dbReference type="InterPro" id="IPR018445">
    <property type="entry name" value="Put_Phosphate_transp_reg"/>
</dbReference>
<dbReference type="OrthoDB" id="9797568at2"/>
<comment type="similarity">
    <text evidence="1">Belongs to the UPF0111 family.</text>
</comment>
<name>A0A2R5F6P1_9PROT</name>
<proteinExistence type="inferred from homology"/>
<dbReference type="InterPro" id="IPR052912">
    <property type="entry name" value="UPF0111_domain"/>
</dbReference>
<accession>A0A2R5F6P1</accession>
<dbReference type="PANTHER" id="PTHR37298:SF1">
    <property type="entry name" value="UPF0111 PROTEIN YKAA"/>
    <property type="match status" value="1"/>
</dbReference>
<organism evidence="2 3">
    <name type="scientific">Novimethylophilus kurashikiensis</name>
    <dbReference type="NCBI Taxonomy" id="1825523"/>
    <lineage>
        <taxon>Bacteria</taxon>
        <taxon>Pseudomonadati</taxon>
        <taxon>Pseudomonadota</taxon>
        <taxon>Betaproteobacteria</taxon>
        <taxon>Nitrosomonadales</taxon>
        <taxon>Methylophilaceae</taxon>
        <taxon>Novimethylophilus</taxon>
    </lineage>
</organism>
<gene>
    <name evidence="2" type="ORF">NMK_0772</name>
</gene>
<reference evidence="2 3" key="1">
    <citation type="journal article" date="2018" name="Environ. Microbiol.">
        <title>Isolation and genomic characterization of Novimethylophilus kurashikiensis gen. nov. sp. nov., a new lanthanide-dependent methylotrophic species of Methylophilaceae.</title>
        <authorList>
            <person name="Lv H."/>
            <person name="Sahin N."/>
            <person name="Tani A."/>
        </authorList>
    </citation>
    <scope>NUCLEOTIDE SEQUENCE [LARGE SCALE GENOMIC DNA]</scope>
    <source>
        <strain evidence="2 3">La2-4</strain>
    </source>
</reference>
<protein>
    <submittedName>
        <fullName evidence="2">Phosphate transport regulator</fullName>
    </submittedName>
</protein>
<dbReference type="PANTHER" id="PTHR37298">
    <property type="entry name" value="UPF0111 PROTEIN YKAA"/>
    <property type="match status" value="1"/>
</dbReference>
<dbReference type="AlphaFoldDB" id="A0A2R5F6P1"/>
<keyword evidence="3" id="KW-1185">Reference proteome</keyword>
<sequence length="212" mass="23624">MFSGLMPQRVAFFELLAAHSDRVVASANATLRLVNNLGTGNDGIELLVKEVDFNEKSGDKIKAELISLLHKSFITPLDRDEIHNLTLEMDKILSALRNVANAIEMYNIQASTPEARELAALGADACLRLNRAMVSLGDKDRRKETAALCQEIDEIESKGDQVLKNAITRLFREGADPWMAIKMKEFYFLLEGVLDRCEGTAKTIEEILIENS</sequence>
<dbReference type="Gene3D" id="1.20.58.220">
    <property type="entry name" value="Phosphate transport system protein phou homolog 2, domain 2"/>
    <property type="match status" value="1"/>
</dbReference>
<evidence type="ECO:0000313" key="3">
    <source>
        <dbReference type="Proteomes" id="UP000245081"/>
    </source>
</evidence>
<comment type="caution">
    <text evidence="2">The sequence shown here is derived from an EMBL/GenBank/DDBJ whole genome shotgun (WGS) entry which is preliminary data.</text>
</comment>
<dbReference type="InterPro" id="IPR038078">
    <property type="entry name" value="PhoU-like_sf"/>
</dbReference>
<dbReference type="Pfam" id="PF01865">
    <property type="entry name" value="PhoU_div"/>
    <property type="match status" value="1"/>
</dbReference>
<evidence type="ECO:0000313" key="2">
    <source>
        <dbReference type="EMBL" id="GBG13228.1"/>
    </source>
</evidence>
<dbReference type="RefSeq" id="WP_109014452.1">
    <property type="nucleotide sequence ID" value="NZ_BDOQ01000003.1"/>
</dbReference>
<evidence type="ECO:0000256" key="1">
    <source>
        <dbReference type="ARBA" id="ARBA00008591"/>
    </source>
</evidence>
<dbReference type="Proteomes" id="UP000245081">
    <property type="component" value="Unassembled WGS sequence"/>
</dbReference>
<dbReference type="EMBL" id="BDOQ01000003">
    <property type="protein sequence ID" value="GBG13228.1"/>
    <property type="molecule type" value="Genomic_DNA"/>
</dbReference>